<feature type="region of interest" description="Disordered" evidence="1">
    <location>
        <begin position="120"/>
        <end position="145"/>
    </location>
</feature>
<dbReference type="PANTHER" id="PTHR43252">
    <property type="entry name" value="TRANSCRIPTIONAL REGULATOR YQJI"/>
    <property type="match status" value="1"/>
</dbReference>
<dbReference type="Pfam" id="PF03551">
    <property type="entry name" value="PadR"/>
    <property type="match status" value="1"/>
</dbReference>
<evidence type="ECO:0000259" key="2">
    <source>
        <dbReference type="Pfam" id="PF03551"/>
    </source>
</evidence>
<gene>
    <name evidence="3" type="ORF">IDH44_11065</name>
</gene>
<feature type="region of interest" description="Disordered" evidence="1">
    <location>
        <begin position="159"/>
        <end position="191"/>
    </location>
</feature>
<feature type="compositionally biased region" description="Low complexity" evidence="1">
    <location>
        <begin position="248"/>
        <end position="264"/>
    </location>
</feature>
<dbReference type="EMBL" id="JACXIZ010000017">
    <property type="protein sequence ID" value="MBD2845731.1"/>
    <property type="molecule type" value="Genomic_DNA"/>
</dbReference>
<dbReference type="InterPro" id="IPR036390">
    <property type="entry name" value="WH_DNA-bd_sf"/>
</dbReference>
<dbReference type="Gene3D" id="1.10.10.10">
    <property type="entry name" value="Winged helix-like DNA-binding domain superfamily/Winged helix DNA-binding domain"/>
    <property type="match status" value="1"/>
</dbReference>
<proteinExistence type="predicted"/>
<dbReference type="PANTHER" id="PTHR43252:SF7">
    <property type="entry name" value="TRANSCRIPTIONAL REGULATOR YQJI"/>
    <property type="match status" value="1"/>
</dbReference>
<evidence type="ECO:0000313" key="4">
    <source>
        <dbReference type="Proteomes" id="UP000621560"/>
    </source>
</evidence>
<dbReference type="Proteomes" id="UP000621560">
    <property type="component" value="Unassembled WGS sequence"/>
</dbReference>
<sequence length="272" mass="29218">MLEISDISLTGGAKMKALQPHERLFLHHKGLDAVSGEGRRFFGRGRLKPALLELLRIEPMHGYQMIKALEARFEGLYAPSPGSVYPQLQQLEDDGYVQAEERGGRKVYTMTEAGEAHLAAERERRGIERDAAGKDGTDESPGMDAARCGTVGCASGEVAQHSEAGERGVESGASNPAEVPATETQRPRRLTPAGRELLLLLKAAERAALEEPAKAQQLRRVLGGLRVELQTLIGPGEAELQAGAGPHALNELPAAAPEQAQRAAPGRSREEE</sequence>
<dbReference type="InterPro" id="IPR005149">
    <property type="entry name" value="Tscrpt_reg_PadR_N"/>
</dbReference>
<feature type="domain" description="Transcription regulator PadR N-terminal" evidence="2">
    <location>
        <begin position="51"/>
        <end position="119"/>
    </location>
</feature>
<feature type="region of interest" description="Disordered" evidence="1">
    <location>
        <begin position="238"/>
        <end position="272"/>
    </location>
</feature>
<reference evidence="3" key="1">
    <citation type="submission" date="2020-09" db="EMBL/GenBank/DDBJ databases">
        <title>A novel bacterium of genus Paenibacillus, isolated from South China Sea.</title>
        <authorList>
            <person name="Huang H."/>
            <person name="Mo K."/>
            <person name="Hu Y."/>
        </authorList>
    </citation>
    <scope>NUCLEOTIDE SEQUENCE</scope>
    <source>
        <strain evidence="3">IB182496</strain>
    </source>
</reference>
<dbReference type="InterPro" id="IPR036388">
    <property type="entry name" value="WH-like_DNA-bd_sf"/>
</dbReference>
<organism evidence="3 4">
    <name type="scientific">Paenibacillus sabuli</name>
    <dbReference type="NCBI Taxonomy" id="2772509"/>
    <lineage>
        <taxon>Bacteria</taxon>
        <taxon>Bacillati</taxon>
        <taxon>Bacillota</taxon>
        <taxon>Bacilli</taxon>
        <taxon>Bacillales</taxon>
        <taxon>Paenibacillaceae</taxon>
        <taxon>Paenibacillus</taxon>
    </lineage>
</organism>
<name>A0A927GRX9_9BACL</name>
<feature type="compositionally biased region" description="Basic and acidic residues" evidence="1">
    <location>
        <begin position="120"/>
        <end position="137"/>
    </location>
</feature>
<evidence type="ECO:0000256" key="1">
    <source>
        <dbReference type="SAM" id="MobiDB-lite"/>
    </source>
</evidence>
<accession>A0A927GRX9</accession>
<keyword evidence="4" id="KW-1185">Reference proteome</keyword>
<comment type="caution">
    <text evidence="3">The sequence shown here is derived from an EMBL/GenBank/DDBJ whole genome shotgun (WGS) entry which is preliminary data.</text>
</comment>
<protein>
    <submittedName>
        <fullName evidence="3">Helix-turn-helix transcriptional regulator</fullName>
    </submittedName>
</protein>
<evidence type="ECO:0000313" key="3">
    <source>
        <dbReference type="EMBL" id="MBD2845731.1"/>
    </source>
</evidence>
<dbReference type="SUPFAM" id="SSF46785">
    <property type="entry name" value="Winged helix' DNA-binding domain"/>
    <property type="match status" value="1"/>
</dbReference>
<dbReference type="AlphaFoldDB" id="A0A927GRX9"/>